<dbReference type="Gene3D" id="3.40.50.720">
    <property type="entry name" value="NAD(P)-binding Rossmann-like Domain"/>
    <property type="match status" value="1"/>
</dbReference>
<feature type="domain" description="Alcohol dehydrogenase-like C-terminal" evidence="5">
    <location>
        <begin position="176"/>
        <end position="305"/>
    </location>
</feature>
<comment type="similarity">
    <text evidence="4">Belongs to the zinc-containing alcohol dehydrogenase family.</text>
</comment>
<name>A0A6A7KC71_9FIRM</name>
<dbReference type="Gene3D" id="3.90.180.10">
    <property type="entry name" value="Medium-chain alcohol dehydrogenases, catalytic domain"/>
    <property type="match status" value="1"/>
</dbReference>
<dbReference type="PANTHER" id="PTHR43401">
    <property type="entry name" value="L-THREONINE 3-DEHYDROGENASE"/>
    <property type="match status" value="1"/>
</dbReference>
<dbReference type="InterPro" id="IPR002328">
    <property type="entry name" value="ADH_Zn_CS"/>
</dbReference>
<organism evidence="7 8">
    <name type="scientific">Alkalibaculum sporogenes</name>
    <dbReference type="NCBI Taxonomy" id="2655001"/>
    <lineage>
        <taxon>Bacteria</taxon>
        <taxon>Bacillati</taxon>
        <taxon>Bacillota</taxon>
        <taxon>Clostridia</taxon>
        <taxon>Eubacteriales</taxon>
        <taxon>Eubacteriaceae</taxon>
        <taxon>Alkalibaculum</taxon>
    </lineage>
</organism>
<dbReference type="Pfam" id="PF08240">
    <property type="entry name" value="ADH_N"/>
    <property type="match status" value="1"/>
</dbReference>
<evidence type="ECO:0000256" key="1">
    <source>
        <dbReference type="ARBA" id="ARBA00022723"/>
    </source>
</evidence>
<dbReference type="InterPro" id="IPR050129">
    <property type="entry name" value="Zn_alcohol_dh"/>
</dbReference>
<dbReference type="PANTHER" id="PTHR43401:SF2">
    <property type="entry name" value="L-THREONINE 3-DEHYDROGENASE"/>
    <property type="match status" value="1"/>
</dbReference>
<dbReference type="SUPFAM" id="SSF50129">
    <property type="entry name" value="GroES-like"/>
    <property type="match status" value="1"/>
</dbReference>
<keyword evidence="2 4" id="KW-0862">Zinc</keyword>
<dbReference type="GO" id="GO:0008270">
    <property type="term" value="F:zinc ion binding"/>
    <property type="evidence" value="ECO:0007669"/>
    <property type="project" value="InterPro"/>
</dbReference>
<dbReference type="SUPFAM" id="SSF51735">
    <property type="entry name" value="NAD(P)-binding Rossmann-fold domains"/>
    <property type="match status" value="1"/>
</dbReference>
<protein>
    <submittedName>
        <fullName evidence="7">Alcohol dehydrogenase catalytic domain-containing protein</fullName>
    </submittedName>
</protein>
<gene>
    <name evidence="7" type="ORF">GC105_12470</name>
</gene>
<keyword evidence="1 4" id="KW-0479">Metal-binding</keyword>
<feature type="domain" description="Alcohol dehydrogenase-like N-terminal" evidence="6">
    <location>
        <begin position="25"/>
        <end position="125"/>
    </location>
</feature>
<evidence type="ECO:0000313" key="8">
    <source>
        <dbReference type="Proteomes" id="UP000440004"/>
    </source>
</evidence>
<evidence type="ECO:0000313" key="7">
    <source>
        <dbReference type="EMBL" id="MPW26603.1"/>
    </source>
</evidence>
<evidence type="ECO:0000256" key="3">
    <source>
        <dbReference type="ARBA" id="ARBA00023002"/>
    </source>
</evidence>
<proteinExistence type="inferred from homology"/>
<dbReference type="InterPro" id="IPR013154">
    <property type="entry name" value="ADH-like_N"/>
</dbReference>
<comment type="caution">
    <text evidence="7">The sequence shown here is derived from an EMBL/GenBank/DDBJ whole genome shotgun (WGS) entry which is preliminary data.</text>
</comment>
<dbReference type="GO" id="GO:0016491">
    <property type="term" value="F:oxidoreductase activity"/>
    <property type="evidence" value="ECO:0007669"/>
    <property type="project" value="UniProtKB-KW"/>
</dbReference>
<dbReference type="Proteomes" id="UP000440004">
    <property type="component" value="Unassembled WGS sequence"/>
</dbReference>
<dbReference type="PROSITE" id="PS00059">
    <property type="entry name" value="ADH_ZINC"/>
    <property type="match status" value="1"/>
</dbReference>
<evidence type="ECO:0000259" key="6">
    <source>
        <dbReference type="Pfam" id="PF08240"/>
    </source>
</evidence>
<dbReference type="Pfam" id="PF00107">
    <property type="entry name" value="ADH_zinc_N"/>
    <property type="match status" value="1"/>
</dbReference>
<reference evidence="7 8" key="1">
    <citation type="submission" date="2019-10" db="EMBL/GenBank/DDBJ databases">
        <title>Alkalibaculum tamaniensis sp.nov., a new alkaliphilic acetogen, isolated on methoxylated aromatics from a mud volcano.</title>
        <authorList>
            <person name="Khomyakova M.A."/>
            <person name="Merkel A.Y."/>
            <person name="Bonch-Osmolovskaya E.A."/>
            <person name="Slobodkin A.I."/>
        </authorList>
    </citation>
    <scope>NUCLEOTIDE SEQUENCE [LARGE SCALE GENOMIC DNA]</scope>
    <source>
        <strain evidence="7 8">M08DMB</strain>
    </source>
</reference>
<dbReference type="InterPro" id="IPR013149">
    <property type="entry name" value="ADH-like_C"/>
</dbReference>
<dbReference type="InterPro" id="IPR011032">
    <property type="entry name" value="GroES-like_sf"/>
</dbReference>
<sequence>MKALVLEGKEKIKYIEVDTPVCPNDGLLIKIDSVGLCGSDVRTYSHGHHDVKYPCILGHENAGTIVEIGNLVSGFNLGEKIIVNPVLPCGKCWYCQKGWQHMCSDRLTYGHTIQGGFAEYMVVPGVGLERGQVIKIPDDVSTDDMVIVELLSSVINSQEYANVTLGETIAIFGTGPIGCLHAEIAKLRGAKDIIMIDINDNRLELSKKFSGTKFINSAKVDIVKEIMDYTNGFGVDAAIIATPAIESQAQGLDILRKRGRLVIFGGVSSENPYTTLNSNTIHYNEIAVLGSFAYGPNNFQKAFDIVCNKMINTDGFITHKLPLSKVEEGIAEVKAGNALKVVLKPTMN</sequence>
<evidence type="ECO:0000256" key="2">
    <source>
        <dbReference type="ARBA" id="ARBA00022833"/>
    </source>
</evidence>
<dbReference type="EMBL" id="WHNX01000021">
    <property type="protein sequence ID" value="MPW26603.1"/>
    <property type="molecule type" value="Genomic_DNA"/>
</dbReference>
<keyword evidence="8" id="KW-1185">Reference proteome</keyword>
<evidence type="ECO:0000259" key="5">
    <source>
        <dbReference type="Pfam" id="PF00107"/>
    </source>
</evidence>
<dbReference type="AlphaFoldDB" id="A0A6A7KC71"/>
<dbReference type="RefSeq" id="WP_343030026.1">
    <property type="nucleotide sequence ID" value="NZ_WHNX01000021.1"/>
</dbReference>
<comment type="cofactor">
    <cofactor evidence="4">
        <name>Zn(2+)</name>
        <dbReference type="ChEBI" id="CHEBI:29105"/>
    </cofactor>
</comment>
<evidence type="ECO:0000256" key="4">
    <source>
        <dbReference type="RuleBase" id="RU361277"/>
    </source>
</evidence>
<keyword evidence="3" id="KW-0560">Oxidoreductase</keyword>
<dbReference type="InterPro" id="IPR036291">
    <property type="entry name" value="NAD(P)-bd_dom_sf"/>
</dbReference>
<accession>A0A6A7KC71</accession>